<dbReference type="CDD" id="cd01029">
    <property type="entry name" value="TOPRIM_primases"/>
    <property type="match status" value="1"/>
</dbReference>
<dbReference type="RefSeq" id="WP_108910599.1">
    <property type="nucleotide sequence ID" value="NZ_CP021886.1"/>
</dbReference>
<evidence type="ECO:0000259" key="4">
    <source>
        <dbReference type="SMART" id="SM00400"/>
    </source>
</evidence>
<dbReference type="InterPro" id="IPR050219">
    <property type="entry name" value="DnaG_primase"/>
</dbReference>
<dbReference type="Proteomes" id="UP000244890">
    <property type="component" value="Chromosome"/>
</dbReference>
<accession>A0A2U8FE79</accession>
<dbReference type="SUPFAM" id="SSF56731">
    <property type="entry name" value="DNA primase core"/>
    <property type="match status" value="1"/>
</dbReference>
<dbReference type="SUPFAM" id="SSF57783">
    <property type="entry name" value="Zinc beta-ribbon"/>
    <property type="match status" value="1"/>
</dbReference>
<evidence type="ECO:0000256" key="3">
    <source>
        <dbReference type="ARBA" id="ARBA00022833"/>
    </source>
</evidence>
<dbReference type="Gene3D" id="3.40.1360.10">
    <property type="match status" value="1"/>
</dbReference>
<dbReference type="GO" id="GO:0003899">
    <property type="term" value="F:DNA-directed RNA polymerase activity"/>
    <property type="evidence" value="ECO:0007669"/>
    <property type="project" value="InterPro"/>
</dbReference>
<dbReference type="SMART" id="SM00400">
    <property type="entry name" value="ZnF_CHCC"/>
    <property type="match status" value="1"/>
</dbReference>
<feature type="domain" description="Zinc finger CHC2-type" evidence="4">
    <location>
        <begin position="44"/>
        <end position="90"/>
    </location>
</feature>
<evidence type="ECO:0000313" key="5">
    <source>
        <dbReference type="EMBL" id="AWI33715.1"/>
    </source>
</evidence>
<dbReference type="GO" id="GO:0003677">
    <property type="term" value="F:DNA binding"/>
    <property type="evidence" value="ECO:0007669"/>
    <property type="project" value="InterPro"/>
</dbReference>
<dbReference type="AlphaFoldDB" id="A0A2U8FE79"/>
<dbReference type="InterPro" id="IPR036977">
    <property type="entry name" value="DNA_primase_Znf_CHC2"/>
</dbReference>
<keyword evidence="1" id="KW-0479">Metal-binding</keyword>
<evidence type="ECO:0000313" key="6">
    <source>
        <dbReference type="Proteomes" id="UP000244890"/>
    </source>
</evidence>
<dbReference type="InterPro" id="IPR002694">
    <property type="entry name" value="Znf_CHC2"/>
</dbReference>
<dbReference type="EMBL" id="CP021886">
    <property type="protein sequence ID" value="AWI33715.1"/>
    <property type="molecule type" value="Genomic_DNA"/>
</dbReference>
<dbReference type="GO" id="GO:0008270">
    <property type="term" value="F:zinc ion binding"/>
    <property type="evidence" value="ECO:0007669"/>
    <property type="project" value="UniProtKB-KW"/>
</dbReference>
<dbReference type="GO" id="GO:0005737">
    <property type="term" value="C:cytoplasm"/>
    <property type="evidence" value="ECO:0007669"/>
    <property type="project" value="TreeGrafter"/>
</dbReference>
<name>A0A2U8FE79_9HELI</name>
<reference evidence="5 6" key="1">
    <citation type="submission" date="2017-06" db="EMBL/GenBank/DDBJ databases">
        <title>Complete genome of Helicobacter apodemus.</title>
        <authorList>
            <person name="Cho S."/>
        </authorList>
    </citation>
    <scope>NUCLEOTIDE SEQUENCE [LARGE SCALE GENOMIC DNA]</scope>
    <source>
        <strain evidence="6">SNUVETPUB-15-01</strain>
    </source>
</reference>
<dbReference type="Pfam" id="PF13155">
    <property type="entry name" value="Toprim_2"/>
    <property type="match status" value="1"/>
</dbReference>
<dbReference type="PANTHER" id="PTHR30313:SF2">
    <property type="entry name" value="DNA PRIMASE"/>
    <property type="match status" value="1"/>
</dbReference>
<dbReference type="KEGG" id="had:CDV25_02280"/>
<evidence type="ECO:0000256" key="1">
    <source>
        <dbReference type="ARBA" id="ARBA00022723"/>
    </source>
</evidence>
<dbReference type="OrthoDB" id="5363111at2"/>
<dbReference type="Gene3D" id="3.90.580.10">
    <property type="entry name" value="Zinc finger, CHC2-type domain"/>
    <property type="match status" value="1"/>
</dbReference>
<gene>
    <name evidence="5" type="ORF">CDV25_02280</name>
</gene>
<keyword evidence="3" id="KW-0862">Zinc</keyword>
<dbReference type="InterPro" id="IPR034154">
    <property type="entry name" value="TOPRIM_DnaG/twinkle"/>
</dbReference>
<dbReference type="PANTHER" id="PTHR30313">
    <property type="entry name" value="DNA PRIMASE"/>
    <property type="match status" value="1"/>
</dbReference>
<sequence length="391" mass="44848">MKYDLDRLKQIPINEVLASIGADYAIQSNGKVMHCFNIKAHKNQDKKPSLAVYAKSNSCHCFACGLSGGPIEMAKMAFNGDFKKACEWLHSAWSIPFLEASSYQAIQPKVVKRIPTLKEKVKVFEPQKEFKNIVLREIFGDYKNLSRNMQLKMVYTFIYRYSLLTQQAKKEAYYKNRGITCDVKTIGFLGWNDITRLEQELTKYFPLEDLQDFKVFSKKKYGWNYSKNVCVVPCFDLYTDLICGFSLRTINGDSTIKELNVNCSELEIPLPFNLTYSTLKSKEWIWITEGHIDALSGVSQNKKENSDFCSFAGVWSYKEEVLGLFKDKKVIVAFDKDSAGRNSEATLVAKLLHLGIDTYIANWNEEVNDLNDLLNLNALNTITLHRQKRIS</sequence>
<dbReference type="GO" id="GO:0006269">
    <property type="term" value="P:DNA replication, synthesis of primer"/>
    <property type="evidence" value="ECO:0007669"/>
    <property type="project" value="TreeGrafter"/>
</dbReference>
<organism evidence="5 6">
    <name type="scientific">Helicobacter apodemus</name>
    <dbReference type="NCBI Taxonomy" id="135569"/>
    <lineage>
        <taxon>Bacteria</taxon>
        <taxon>Pseudomonadati</taxon>
        <taxon>Campylobacterota</taxon>
        <taxon>Epsilonproteobacteria</taxon>
        <taxon>Campylobacterales</taxon>
        <taxon>Helicobacteraceae</taxon>
        <taxon>Helicobacter</taxon>
    </lineage>
</organism>
<protein>
    <recommendedName>
        <fullName evidence="4">Zinc finger CHC2-type domain-containing protein</fullName>
    </recommendedName>
</protein>
<proteinExistence type="predicted"/>
<evidence type="ECO:0000256" key="2">
    <source>
        <dbReference type="ARBA" id="ARBA00022771"/>
    </source>
</evidence>
<keyword evidence="2" id="KW-0863">Zinc-finger</keyword>